<comment type="caution">
    <text evidence="2">The sequence shown here is derived from an EMBL/GenBank/DDBJ whole genome shotgun (WGS) entry which is preliminary data.</text>
</comment>
<proteinExistence type="predicted"/>
<name>A0A545SQF0_9RHOB</name>
<keyword evidence="3" id="KW-1185">Reference proteome</keyword>
<keyword evidence="1" id="KW-1133">Transmembrane helix</keyword>
<protein>
    <recommendedName>
        <fullName evidence="4">Lipid A biosynthesis N-terminal domain-containing protein</fullName>
    </recommendedName>
</protein>
<dbReference type="EMBL" id="VICH01000007">
    <property type="protein sequence ID" value="TQV67184.1"/>
    <property type="molecule type" value="Genomic_DNA"/>
</dbReference>
<accession>A0A545SQF0</accession>
<feature type="transmembrane region" description="Helical" evidence="1">
    <location>
        <begin position="6"/>
        <end position="26"/>
    </location>
</feature>
<gene>
    <name evidence="2" type="ORF">FIL88_11420</name>
</gene>
<dbReference type="Proteomes" id="UP000315816">
    <property type="component" value="Unassembled WGS sequence"/>
</dbReference>
<sequence>MGIDSFSAGEIIGLIGGAVFFGSWVLQAWQSRQAEQAVVSKSFFALRALASGLLTFEGIRIGSLSITLVMGATLLLMLYNIFLIRRREMKGDVG</sequence>
<keyword evidence="1" id="KW-0472">Membrane</keyword>
<reference evidence="2 3" key="1">
    <citation type="submission" date="2019-06" db="EMBL/GenBank/DDBJ databases">
        <title>A novel species of marine bacteria.</title>
        <authorList>
            <person name="Wang Y."/>
        </authorList>
    </citation>
    <scope>NUCLEOTIDE SEQUENCE [LARGE SCALE GENOMIC DNA]</scope>
    <source>
        <strain evidence="2 3">MA1-10</strain>
    </source>
</reference>
<feature type="transmembrane region" description="Helical" evidence="1">
    <location>
        <begin position="62"/>
        <end position="82"/>
    </location>
</feature>
<dbReference type="OrthoDB" id="9793186at2"/>
<evidence type="ECO:0000313" key="2">
    <source>
        <dbReference type="EMBL" id="TQV67184.1"/>
    </source>
</evidence>
<evidence type="ECO:0000313" key="3">
    <source>
        <dbReference type="Proteomes" id="UP000315816"/>
    </source>
</evidence>
<organism evidence="2 3">
    <name type="scientific">Aliiroseovarius halocynthiae</name>
    <dbReference type="NCBI Taxonomy" id="985055"/>
    <lineage>
        <taxon>Bacteria</taxon>
        <taxon>Pseudomonadati</taxon>
        <taxon>Pseudomonadota</taxon>
        <taxon>Alphaproteobacteria</taxon>
        <taxon>Rhodobacterales</taxon>
        <taxon>Paracoccaceae</taxon>
        <taxon>Aliiroseovarius</taxon>
    </lineage>
</organism>
<dbReference type="RefSeq" id="WP_142853996.1">
    <property type="nucleotide sequence ID" value="NZ_FXWW01000003.1"/>
</dbReference>
<evidence type="ECO:0008006" key="4">
    <source>
        <dbReference type="Google" id="ProtNLM"/>
    </source>
</evidence>
<dbReference type="AlphaFoldDB" id="A0A545SQF0"/>
<evidence type="ECO:0000256" key="1">
    <source>
        <dbReference type="SAM" id="Phobius"/>
    </source>
</evidence>
<keyword evidence="1" id="KW-0812">Transmembrane</keyword>